<keyword evidence="1" id="KW-0949">S-adenosyl-L-methionine</keyword>
<evidence type="ECO:0000256" key="3">
    <source>
        <dbReference type="ARBA" id="ARBA00023004"/>
    </source>
</evidence>
<evidence type="ECO:0000256" key="4">
    <source>
        <dbReference type="ARBA" id="ARBA00023014"/>
    </source>
</evidence>
<dbReference type="RefSeq" id="WP_097075971.1">
    <property type="nucleotide sequence ID" value="NZ_OBMR01000004.1"/>
</dbReference>
<organism evidence="6 7">
    <name type="scientific">Pseudobutyrivibrio ruminis DSM 9787</name>
    <dbReference type="NCBI Taxonomy" id="1123011"/>
    <lineage>
        <taxon>Bacteria</taxon>
        <taxon>Bacillati</taxon>
        <taxon>Bacillota</taxon>
        <taxon>Clostridia</taxon>
        <taxon>Lachnospirales</taxon>
        <taxon>Lachnospiraceae</taxon>
        <taxon>Pseudobutyrivibrio</taxon>
    </lineage>
</organism>
<dbReference type="InterPro" id="IPR050377">
    <property type="entry name" value="Radical_SAM_PqqE_MftC-like"/>
</dbReference>
<dbReference type="SUPFAM" id="SSF102114">
    <property type="entry name" value="Radical SAM enzymes"/>
    <property type="match status" value="1"/>
</dbReference>
<dbReference type="EMBL" id="OBMR01000004">
    <property type="protein sequence ID" value="SOB98383.1"/>
    <property type="molecule type" value="Genomic_DNA"/>
</dbReference>
<dbReference type="GO" id="GO:0051536">
    <property type="term" value="F:iron-sulfur cluster binding"/>
    <property type="evidence" value="ECO:0007669"/>
    <property type="project" value="UniProtKB-KW"/>
</dbReference>
<evidence type="ECO:0000259" key="5">
    <source>
        <dbReference type="Pfam" id="PF04055"/>
    </source>
</evidence>
<keyword evidence="4" id="KW-0411">Iron-sulfur</keyword>
<keyword evidence="3" id="KW-0408">Iron</keyword>
<evidence type="ECO:0000313" key="7">
    <source>
        <dbReference type="Proteomes" id="UP000219563"/>
    </source>
</evidence>
<dbReference type="SFLD" id="SFLDG01067">
    <property type="entry name" value="SPASM/twitch_domain_containing"/>
    <property type="match status" value="1"/>
</dbReference>
<evidence type="ECO:0000256" key="1">
    <source>
        <dbReference type="ARBA" id="ARBA00022691"/>
    </source>
</evidence>
<dbReference type="InterPro" id="IPR007197">
    <property type="entry name" value="rSAM"/>
</dbReference>
<dbReference type="AlphaFoldDB" id="A0A285RVS9"/>
<reference evidence="6 7" key="1">
    <citation type="submission" date="2017-08" db="EMBL/GenBank/DDBJ databases">
        <authorList>
            <person name="de Groot N.N."/>
        </authorList>
    </citation>
    <scope>NUCLEOTIDE SEQUENCE [LARGE SCALE GENOMIC DNA]</scope>
    <source>
        <strain evidence="6 7">DSM 9787</strain>
    </source>
</reference>
<dbReference type="Gene3D" id="3.20.20.70">
    <property type="entry name" value="Aldolase class I"/>
    <property type="match status" value="1"/>
</dbReference>
<keyword evidence="2" id="KW-0479">Metal-binding</keyword>
<dbReference type="Pfam" id="PF04055">
    <property type="entry name" value="Radical_SAM"/>
    <property type="match status" value="1"/>
</dbReference>
<dbReference type="InterPro" id="IPR013785">
    <property type="entry name" value="Aldolase_TIM"/>
</dbReference>
<dbReference type="PANTHER" id="PTHR11228">
    <property type="entry name" value="RADICAL SAM DOMAIN PROTEIN"/>
    <property type="match status" value="1"/>
</dbReference>
<sequence length="398" mass="46981">MKWTQKGHQYDDLGKNFKDKNIYIYGAGNIGKYCFEQLYFLDCVDAFVDRSLEKQKRTFCDKPVLTPDVLFKEHMKDHIIIIAMDSCEWVGEVERRLLLSGYIKNVDFFFYKDFIPNPYNDDYKDTFYIRIYSVYAKNKIYLDSTAVFPSSACNLKCKYCLAFTPHIKQHRIKTLVECKREVDVFFQWVDYVRWFQISGGEPLLWKDLNSLIEYIGEKYRSKIGHRFELVTNGTMVPNDELLQLLSKYEMDVVVDDYGTNYGNMRNECSAIKEKLEECNIPYHYNRVSNWVDLGFFECDNTGKDLVEYYDQCGIPFNTNEYGKIYSCAYCDFAIKAGLIEENRDDYFDLNEELTDRAKKEFVEFTLGYSNRGYSTLCKNCYGWIETINKNFVGVAEQD</sequence>
<name>A0A285RVS9_9FIRM</name>
<proteinExistence type="predicted"/>
<evidence type="ECO:0000256" key="2">
    <source>
        <dbReference type="ARBA" id="ARBA00022723"/>
    </source>
</evidence>
<dbReference type="GO" id="GO:0003824">
    <property type="term" value="F:catalytic activity"/>
    <property type="evidence" value="ECO:0007669"/>
    <property type="project" value="InterPro"/>
</dbReference>
<dbReference type="Proteomes" id="UP000219563">
    <property type="component" value="Unassembled WGS sequence"/>
</dbReference>
<dbReference type="PANTHER" id="PTHR11228:SF7">
    <property type="entry name" value="PQQA PEPTIDE CYCLASE"/>
    <property type="match status" value="1"/>
</dbReference>
<dbReference type="CDD" id="cd01335">
    <property type="entry name" value="Radical_SAM"/>
    <property type="match status" value="1"/>
</dbReference>
<evidence type="ECO:0000313" key="6">
    <source>
        <dbReference type="EMBL" id="SOB98383.1"/>
    </source>
</evidence>
<feature type="domain" description="Radical SAM core" evidence="5">
    <location>
        <begin position="149"/>
        <end position="253"/>
    </location>
</feature>
<accession>A0A285RVS9</accession>
<dbReference type="GO" id="GO:0046872">
    <property type="term" value="F:metal ion binding"/>
    <property type="evidence" value="ECO:0007669"/>
    <property type="project" value="UniProtKB-KW"/>
</dbReference>
<protein>
    <submittedName>
        <fullName evidence="6">4Fe-4S single cluster domain-containing protein</fullName>
    </submittedName>
</protein>
<dbReference type="InterPro" id="IPR058240">
    <property type="entry name" value="rSAM_sf"/>
</dbReference>
<gene>
    <name evidence="6" type="ORF">SAMN02910411_1433</name>
</gene>
<dbReference type="SFLD" id="SFLDS00029">
    <property type="entry name" value="Radical_SAM"/>
    <property type="match status" value="1"/>
</dbReference>